<dbReference type="Pfam" id="PF07603">
    <property type="entry name" value="Lcl_C"/>
    <property type="match status" value="1"/>
</dbReference>
<name>A0LG19_SYNFM</name>
<proteinExistence type="predicted"/>
<evidence type="ECO:0000313" key="3">
    <source>
        <dbReference type="Proteomes" id="UP000001784"/>
    </source>
</evidence>
<dbReference type="PANTHER" id="PTHR35812">
    <property type="entry name" value="LIPOPROTEIN"/>
    <property type="match status" value="1"/>
</dbReference>
<dbReference type="KEGG" id="sfu:Sfum_0672"/>
<dbReference type="AlphaFoldDB" id="A0LG19"/>
<dbReference type="eggNOG" id="COG1361">
    <property type="taxonomic scope" value="Bacteria"/>
</dbReference>
<dbReference type="PANTHER" id="PTHR35812:SF1">
    <property type="entry name" value="LIPOPROTEIN"/>
    <property type="match status" value="1"/>
</dbReference>
<dbReference type="STRING" id="335543.Sfum_0672"/>
<dbReference type="HOGENOM" id="CLU_1098071_0_0_7"/>
<protein>
    <recommendedName>
        <fullName evidence="1">Lcl C-terminal domain-containing protein</fullName>
    </recommendedName>
</protein>
<evidence type="ECO:0000313" key="2">
    <source>
        <dbReference type="EMBL" id="ABK16371.1"/>
    </source>
</evidence>
<sequence length="253" mass="27169">MVGLSGFSLRISLAEEHKMRAMITVTLCLAGMLGFWGAGIAGSPDQSQIDVNDEDAFSCTDSAVSAIEAAAAPPAAVPKTGQRITYGPRDDGQLRKGVAWPIPRFTDKGNGTVRDNLTGLIWLKDVNCKKFYAGDTGTSNSRSWNSALVSANRLKSGYCGLSDGSVAGNWRLPNVRELESLTAYRFWDPALSNRAGTGHWSEGDPFLGVTWARTPWSSTTCAANSNTAWIYDFSFGYPAGASKTGSWGVWPVR</sequence>
<keyword evidence="3" id="KW-1185">Reference proteome</keyword>
<dbReference type="InParanoid" id="A0LG19"/>
<evidence type="ECO:0000259" key="1">
    <source>
        <dbReference type="Pfam" id="PF07603"/>
    </source>
</evidence>
<feature type="domain" description="Lcl C-terminal" evidence="1">
    <location>
        <begin position="111"/>
        <end position="253"/>
    </location>
</feature>
<reference evidence="2 3" key="1">
    <citation type="submission" date="2006-10" db="EMBL/GenBank/DDBJ databases">
        <title>Complete sequence of Syntrophobacter fumaroxidans MPOB.</title>
        <authorList>
            <consortium name="US DOE Joint Genome Institute"/>
            <person name="Copeland A."/>
            <person name="Lucas S."/>
            <person name="Lapidus A."/>
            <person name="Barry K."/>
            <person name="Detter J.C."/>
            <person name="Glavina del Rio T."/>
            <person name="Hammon N."/>
            <person name="Israni S."/>
            <person name="Pitluck S."/>
            <person name="Goltsman E.G."/>
            <person name="Martinez M."/>
            <person name="Schmutz J."/>
            <person name="Larimer F."/>
            <person name="Land M."/>
            <person name="Hauser L."/>
            <person name="Kyrpides N."/>
            <person name="Kim E."/>
            <person name="Boone D.R."/>
            <person name="Brockman F."/>
            <person name="Culley D."/>
            <person name="Ferry J."/>
            <person name="Gunsalus R."/>
            <person name="McInerney M.J."/>
            <person name="Morrison M."/>
            <person name="Plugge C."/>
            <person name="Rohlin L."/>
            <person name="Scholten J."/>
            <person name="Sieber J."/>
            <person name="Stams A.J.M."/>
            <person name="Worm P."/>
            <person name="Henstra A.M."/>
            <person name="Richardson P."/>
        </authorList>
    </citation>
    <scope>NUCLEOTIDE SEQUENCE [LARGE SCALE GENOMIC DNA]</scope>
    <source>
        <strain evidence="3">DSM 10017 / MPOB</strain>
    </source>
</reference>
<dbReference type="EMBL" id="CP000478">
    <property type="protein sequence ID" value="ABK16371.1"/>
    <property type="molecule type" value="Genomic_DNA"/>
</dbReference>
<dbReference type="Proteomes" id="UP000001784">
    <property type="component" value="Chromosome"/>
</dbReference>
<accession>A0LG19</accession>
<organism evidence="2 3">
    <name type="scientific">Syntrophobacter fumaroxidans (strain DSM 10017 / MPOB)</name>
    <dbReference type="NCBI Taxonomy" id="335543"/>
    <lineage>
        <taxon>Bacteria</taxon>
        <taxon>Pseudomonadati</taxon>
        <taxon>Thermodesulfobacteriota</taxon>
        <taxon>Syntrophobacteria</taxon>
        <taxon>Syntrophobacterales</taxon>
        <taxon>Syntrophobacteraceae</taxon>
        <taxon>Syntrophobacter</taxon>
    </lineage>
</organism>
<gene>
    <name evidence="2" type="ordered locus">Sfum_0672</name>
</gene>
<dbReference type="InterPro" id="IPR011460">
    <property type="entry name" value="Lcl_C"/>
</dbReference>